<dbReference type="AlphaFoldDB" id="K7AA14"/>
<accession>K7AA14</accession>
<sequence>MNKYERFFKPTKKQLTPCMLGITALFAVSSHANDVEPKLSDIAILSSTAAVTCTNSTIIGDAASQVSITKTNCHHAGDEFIPVTDQVISEFRDKRYELEALYCEETLTSLAGKTLGPGVYCFDAASTTTNGVLTLDLDLDSNSLDVTDQWVFKIGSDTGALTGTDFVVNMANGGEACNVNWWVAEAATITRGDFKGNIYAGEAITITGLGPTSPFHGRALANAGVTLTNSAFTGCAGEPATPDTDEDTSGGVCLVENDVVYVKYNIEYIDEELEDVITTAVIAYLVPGEGEESDEWYKYEYDYGFGDYENINDWYYGAQLEVTRKDAMSVYTSRDKSENGNGDRLSEFHIDLSKGVVNNCEFYQGKSECVRSDIIDSSAGLPQELNYWIK</sequence>
<dbReference type="Proteomes" id="UP000011864">
    <property type="component" value="Chromosome"/>
</dbReference>
<dbReference type="PATRIC" id="fig|1129794.4.peg.4403"/>
<proteinExistence type="inferred from homology"/>
<name>K7AA14_9ALTE</name>
<evidence type="ECO:0000256" key="1">
    <source>
        <dbReference type="ARBA" id="ARBA00005445"/>
    </source>
</evidence>
<gene>
    <name evidence="4" type="ORF">C427_4423</name>
</gene>
<dbReference type="Pfam" id="PF11999">
    <property type="entry name" value="Ice_binding"/>
    <property type="match status" value="1"/>
</dbReference>
<organism evidence="4 5">
    <name type="scientific">Paraglaciecola psychrophila 170</name>
    <dbReference type="NCBI Taxonomy" id="1129794"/>
    <lineage>
        <taxon>Bacteria</taxon>
        <taxon>Pseudomonadati</taxon>
        <taxon>Pseudomonadota</taxon>
        <taxon>Gammaproteobacteria</taxon>
        <taxon>Alteromonadales</taxon>
        <taxon>Alteromonadaceae</taxon>
        <taxon>Paraglaciecola</taxon>
    </lineage>
</organism>
<keyword evidence="2 3" id="KW-0732">Signal</keyword>
<evidence type="ECO:0000313" key="4">
    <source>
        <dbReference type="EMBL" id="AGH46525.1"/>
    </source>
</evidence>
<dbReference type="OrthoDB" id="2082707at2"/>
<dbReference type="InterPro" id="IPR021884">
    <property type="entry name" value="Ice-bd_prot"/>
</dbReference>
<dbReference type="EMBL" id="CP003837">
    <property type="protein sequence ID" value="AGH46525.1"/>
    <property type="molecule type" value="Genomic_DNA"/>
</dbReference>
<evidence type="ECO:0000313" key="5">
    <source>
        <dbReference type="Proteomes" id="UP000011864"/>
    </source>
</evidence>
<evidence type="ECO:0008006" key="6">
    <source>
        <dbReference type="Google" id="ProtNLM"/>
    </source>
</evidence>
<dbReference type="eggNOG" id="COG4932">
    <property type="taxonomic scope" value="Bacteria"/>
</dbReference>
<feature type="signal peptide" evidence="3">
    <location>
        <begin position="1"/>
        <end position="32"/>
    </location>
</feature>
<dbReference type="STRING" id="1129794.C427_4423"/>
<reference evidence="4 5" key="1">
    <citation type="journal article" date="2013" name="Genome Announc.">
        <title>Complete Genome Sequence of Glaciecola psychrophila Strain 170T.</title>
        <authorList>
            <person name="Yin J."/>
            <person name="Chen J."/>
            <person name="Liu G."/>
            <person name="Yu Y."/>
            <person name="Song L."/>
            <person name="Wang X."/>
            <person name="Qu X."/>
        </authorList>
    </citation>
    <scope>NUCLEOTIDE SEQUENCE [LARGE SCALE GENOMIC DNA]</scope>
    <source>
        <strain evidence="4 5">170</strain>
    </source>
</reference>
<protein>
    <recommendedName>
        <fullName evidence="6">DUF3494 domain-containing protein</fullName>
    </recommendedName>
</protein>
<evidence type="ECO:0000256" key="3">
    <source>
        <dbReference type="SAM" id="SignalP"/>
    </source>
</evidence>
<keyword evidence="5" id="KW-1185">Reference proteome</keyword>
<evidence type="ECO:0000256" key="2">
    <source>
        <dbReference type="ARBA" id="ARBA00022729"/>
    </source>
</evidence>
<dbReference type="RefSeq" id="WP_007640963.1">
    <property type="nucleotide sequence ID" value="NC_020514.1"/>
</dbReference>
<feature type="chain" id="PRO_5003901455" description="DUF3494 domain-containing protein" evidence="3">
    <location>
        <begin position="33"/>
        <end position="390"/>
    </location>
</feature>
<dbReference type="HOGENOM" id="CLU_707588_0_0_6"/>
<comment type="similarity">
    <text evidence="1">Belongs to the ice-binding protein family.</text>
</comment>
<dbReference type="KEGG" id="gps:C427_4423"/>